<organism evidence="6 7">
    <name type="scientific">Aureimonas altamirensis</name>
    <dbReference type="NCBI Taxonomy" id="370622"/>
    <lineage>
        <taxon>Bacteria</taxon>
        <taxon>Pseudomonadati</taxon>
        <taxon>Pseudomonadota</taxon>
        <taxon>Alphaproteobacteria</taxon>
        <taxon>Hyphomicrobiales</taxon>
        <taxon>Aurantimonadaceae</taxon>
        <taxon>Aureimonas</taxon>
    </lineage>
</organism>
<evidence type="ECO:0000313" key="7">
    <source>
        <dbReference type="Proteomes" id="UP000030826"/>
    </source>
</evidence>
<dbReference type="RefSeq" id="WP_039188403.1">
    <property type="nucleotide sequence ID" value="NZ_JRFJ01000001.1"/>
</dbReference>
<dbReference type="GO" id="GO:0003841">
    <property type="term" value="F:1-acylglycerol-3-phosphate O-acyltransferase activity"/>
    <property type="evidence" value="ECO:0007669"/>
    <property type="project" value="TreeGrafter"/>
</dbReference>
<evidence type="ECO:0000256" key="1">
    <source>
        <dbReference type="ARBA" id="ARBA00005189"/>
    </source>
</evidence>
<gene>
    <name evidence="6" type="ORF">LA66_02245</name>
</gene>
<proteinExistence type="predicted"/>
<protein>
    <submittedName>
        <fullName evidence="6">Acyl-phosphate glycerol 3-phosphate acyltransferase</fullName>
    </submittedName>
</protein>
<evidence type="ECO:0000259" key="5">
    <source>
        <dbReference type="SMART" id="SM00563"/>
    </source>
</evidence>
<keyword evidence="4" id="KW-1133">Transmembrane helix</keyword>
<evidence type="ECO:0000256" key="3">
    <source>
        <dbReference type="ARBA" id="ARBA00023315"/>
    </source>
</evidence>
<dbReference type="InterPro" id="IPR002123">
    <property type="entry name" value="Plipid/glycerol_acylTrfase"/>
</dbReference>
<dbReference type="AlphaFoldDB" id="A0A0B1Q539"/>
<dbReference type="PANTHER" id="PTHR10434">
    <property type="entry name" value="1-ACYL-SN-GLYCEROL-3-PHOSPHATE ACYLTRANSFERASE"/>
    <property type="match status" value="1"/>
</dbReference>
<dbReference type="EMBL" id="JRFJ01000001">
    <property type="protein sequence ID" value="KHJ55499.1"/>
    <property type="molecule type" value="Genomic_DNA"/>
</dbReference>
<accession>A0A0B1Q539</accession>
<sequence length="266" mass="29849">MIALRSLAFQILFYANLIGQLLFFSPVFFLLPERTCWRIVKNWARSSLWLLHRVAGTKSEIVGQEHLPAGATIIASKHQSFWETFALVPELDRPTFILKKELMAIPVFGAYCRRMGMIPVDRSRRGAVLASMLEDVEKAMADGRQIIIFPEGTRSAPGAAPNYRPGIHFLYNATHVPVTPVALNSGLFWPRQAFYRRPGTIRAEFLPPIEPGLDRATFLARLTDEIEARSIALIRRAYEDQPELPMSKLVASRLGQDGFAAGNVEA</sequence>
<dbReference type="STRING" id="370622.LA66_02245"/>
<dbReference type="CDD" id="cd07989">
    <property type="entry name" value="LPLAT_AGPAT-like"/>
    <property type="match status" value="1"/>
</dbReference>
<dbReference type="SMART" id="SM00563">
    <property type="entry name" value="PlsC"/>
    <property type="match status" value="1"/>
</dbReference>
<dbReference type="OrthoDB" id="5290997at2"/>
<keyword evidence="3 6" id="KW-0012">Acyltransferase</keyword>
<dbReference type="GO" id="GO:0006654">
    <property type="term" value="P:phosphatidic acid biosynthetic process"/>
    <property type="evidence" value="ECO:0007669"/>
    <property type="project" value="TreeGrafter"/>
</dbReference>
<evidence type="ECO:0000256" key="2">
    <source>
        <dbReference type="ARBA" id="ARBA00022679"/>
    </source>
</evidence>
<evidence type="ECO:0000313" key="6">
    <source>
        <dbReference type="EMBL" id="KHJ55499.1"/>
    </source>
</evidence>
<keyword evidence="4" id="KW-0812">Transmembrane</keyword>
<feature type="transmembrane region" description="Helical" evidence="4">
    <location>
        <begin position="12"/>
        <end position="31"/>
    </location>
</feature>
<reference evidence="6 7" key="1">
    <citation type="submission" date="2014-09" db="EMBL/GenBank/DDBJ databases">
        <title>Isolation and characterization of Aurantimonas altamirensis ON-56566 from clinical sample following a dog bite.</title>
        <authorList>
            <person name="Eshaghi A."/>
            <person name="Li A."/>
            <person name="Shahinas D."/>
            <person name="Bahn P."/>
            <person name="Kus J.V."/>
            <person name="Patel S.N."/>
        </authorList>
    </citation>
    <scope>NUCLEOTIDE SEQUENCE [LARGE SCALE GENOMIC DNA]</scope>
    <source>
        <strain evidence="6 7">ON-56566</strain>
    </source>
</reference>
<dbReference type="SUPFAM" id="SSF69593">
    <property type="entry name" value="Glycerol-3-phosphate (1)-acyltransferase"/>
    <property type="match status" value="1"/>
</dbReference>
<keyword evidence="4" id="KW-0472">Membrane</keyword>
<evidence type="ECO:0000256" key="4">
    <source>
        <dbReference type="SAM" id="Phobius"/>
    </source>
</evidence>
<dbReference type="PANTHER" id="PTHR10434:SF40">
    <property type="entry name" value="1-ACYL-SN-GLYCEROL-3-PHOSPHATE ACYLTRANSFERASE"/>
    <property type="match status" value="1"/>
</dbReference>
<name>A0A0B1Q539_9HYPH</name>
<feature type="domain" description="Phospholipid/glycerol acyltransferase" evidence="5">
    <location>
        <begin position="72"/>
        <end position="186"/>
    </location>
</feature>
<comment type="pathway">
    <text evidence="1">Lipid metabolism.</text>
</comment>
<comment type="caution">
    <text evidence="6">The sequence shown here is derived from an EMBL/GenBank/DDBJ whole genome shotgun (WGS) entry which is preliminary data.</text>
</comment>
<keyword evidence="2 6" id="KW-0808">Transferase</keyword>
<dbReference type="Pfam" id="PF01553">
    <property type="entry name" value="Acyltransferase"/>
    <property type="match status" value="1"/>
</dbReference>
<dbReference type="Proteomes" id="UP000030826">
    <property type="component" value="Unassembled WGS sequence"/>
</dbReference>